<proteinExistence type="inferred from homology"/>
<evidence type="ECO:0000256" key="2">
    <source>
        <dbReference type="ARBA" id="ARBA00022438"/>
    </source>
</evidence>
<keyword evidence="2 10" id="KW-0031">Aminopeptidase</keyword>
<keyword evidence="3" id="KW-0645">Protease</keyword>
<evidence type="ECO:0000313" key="10">
    <source>
        <dbReference type="EMBL" id="PWZ68736.1"/>
    </source>
</evidence>
<evidence type="ECO:0000259" key="9">
    <source>
        <dbReference type="PROSITE" id="PS00631"/>
    </source>
</evidence>
<evidence type="ECO:0000256" key="4">
    <source>
        <dbReference type="ARBA" id="ARBA00022801"/>
    </source>
</evidence>
<name>A0A317YNN5_STAPS</name>
<dbReference type="EMBL" id="QEIT01000504">
    <property type="protein sequence ID" value="PWZ68736.1"/>
    <property type="molecule type" value="Genomic_DNA"/>
</dbReference>
<feature type="domain" description="Cytosol aminopeptidase" evidence="9">
    <location>
        <begin position="73"/>
        <end position="80"/>
    </location>
</feature>
<evidence type="ECO:0000256" key="1">
    <source>
        <dbReference type="ARBA" id="ARBA00009528"/>
    </source>
</evidence>
<keyword evidence="4" id="KW-0378">Hydrolase</keyword>
<sequence>GYSIKTKNGMATMKYDMCGAANVVGIIEVASRLQLPVNIVGVLACAENMINEASMKPDDVFTALSGETVEVMNTDAEGRLVLADAVYYANQYQPSVIMDFATLTGVAIVA</sequence>
<dbReference type="AlphaFoldDB" id="A0A317YNN5"/>
<comment type="similarity">
    <text evidence="1">Belongs to the peptidase M17 family.</text>
</comment>
<dbReference type="GO" id="GO:0005737">
    <property type="term" value="C:cytoplasm"/>
    <property type="evidence" value="ECO:0007669"/>
    <property type="project" value="InterPro"/>
</dbReference>
<dbReference type="PANTHER" id="PTHR11963">
    <property type="entry name" value="LEUCINE AMINOPEPTIDASE-RELATED"/>
    <property type="match status" value="1"/>
</dbReference>
<evidence type="ECO:0000256" key="3">
    <source>
        <dbReference type="ARBA" id="ARBA00022670"/>
    </source>
</evidence>
<protein>
    <recommendedName>
        <fullName evidence="7">Probable cytosol aminopeptidase</fullName>
    </recommendedName>
    <alternativeName>
        <fullName evidence="8">Leucine aminopeptidase</fullName>
    </alternativeName>
    <alternativeName>
        <fullName evidence="5">Leucyl aminopeptidase</fullName>
    </alternativeName>
</protein>
<feature type="non-terminal residue" evidence="10">
    <location>
        <position position="1"/>
    </location>
</feature>
<dbReference type="SUPFAM" id="SSF53187">
    <property type="entry name" value="Zn-dependent exopeptidases"/>
    <property type="match status" value="1"/>
</dbReference>
<accession>A0A317YNN5</accession>
<comment type="caution">
    <text evidence="10">The sequence shown here is derived from an EMBL/GenBank/DDBJ whole genome shotgun (WGS) entry which is preliminary data.</text>
</comment>
<feature type="non-terminal residue" evidence="10">
    <location>
        <position position="110"/>
    </location>
</feature>
<evidence type="ECO:0000313" key="11">
    <source>
        <dbReference type="Proteomes" id="UP000246800"/>
    </source>
</evidence>
<dbReference type="PRINTS" id="PR00481">
    <property type="entry name" value="LAMNOPPTDASE"/>
</dbReference>
<evidence type="ECO:0000256" key="5">
    <source>
        <dbReference type="ARBA" id="ARBA00033172"/>
    </source>
</evidence>
<dbReference type="Gene3D" id="3.40.630.10">
    <property type="entry name" value="Zn peptidases"/>
    <property type="match status" value="1"/>
</dbReference>
<dbReference type="GO" id="GO:0030145">
    <property type="term" value="F:manganese ion binding"/>
    <property type="evidence" value="ECO:0007669"/>
    <property type="project" value="InterPro"/>
</dbReference>
<dbReference type="Proteomes" id="UP000246800">
    <property type="component" value="Unassembled WGS sequence"/>
</dbReference>
<dbReference type="InterPro" id="IPR011356">
    <property type="entry name" value="Leucine_aapep/pepB"/>
</dbReference>
<evidence type="ECO:0000256" key="7">
    <source>
        <dbReference type="ARBA" id="ARBA00050021"/>
    </source>
</evidence>
<dbReference type="PANTHER" id="PTHR11963:SF23">
    <property type="entry name" value="CYTOSOL AMINOPEPTIDASE"/>
    <property type="match status" value="1"/>
</dbReference>
<comment type="function">
    <text evidence="6">Presumably involved in the processing and regular turnover of intracellular proteins. Catalyzes the removal of unsubstituted N-terminal amino acids from various peptides.</text>
</comment>
<evidence type="ECO:0000256" key="8">
    <source>
        <dbReference type="ARBA" id="ARBA00050061"/>
    </source>
</evidence>
<dbReference type="Pfam" id="PF00883">
    <property type="entry name" value="Peptidase_M17"/>
    <property type="match status" value="1"/>
</dbReference>
<organism evidence="10 11">
    <name type="scientific">Staphylococcus pseudintermedius</name>
    <dbReference type="NCBI Taxonomy" id="283734"/>
    <lineage>
        <taxon>Bacteria</taxon>
        <taxon>Bacillati</taxon>
        <taxon>Bacillota</taxon>
        <taxon>Bacilli</taxon>
        <taxon>Bacillales</taxon>
        <taxon>Staphylococcaceae</taxon>
        <taxon>Staphylococcus</taxon>
        <taxon>Staphylococcus intermedius group</taxon>
    </lineage>
</organism>
<dbReference type="PROSITE" id="PS00631">
    <property type="entry name" value="CYTOSOL_AP"/>
    <property type="match status" value="1"/>
</dbReference>
<dbReference type="InterPro" id="IPR000819">
    <property type="entry name" value="Peptidase_M17_C"/>
</dbReference>
<reference evidence="10 11" key="1">
    <citation type="journal article" date="2018" name="Vet. Microbiol.">
        <title>Clonal diversity and geographic distribution of methicillin-resistant Staphylococcus pseudintermedius from Australian animals: Discovery of novel sequence types.</title>
        <authorList>
            <person name="Worthing K.A."/>
            <person name="Abraham S."/>
            <person name="Coombs G.W."/>
            <person name="Pang S."/>
            <person name="Saputra S."/>
            <person name="Jordan D."/>
            <person name="Trott D.J."/>
            <person name="Norris J.M."/>
        </authorList>
    </citation>
    <scope>NUCLEOTIDE SEQUENCE [LARGE SCALE GENOMIC DNA]</scope>
    <source>
        <strain evidence="10 11">ST525 1</strain>
    </source>
</reference>
<evidence type="ECO:0000256" key="6">
    <source>
        <dbReference type="ARBA" id="ARBA00049972"/>
    </source>
</evidence>
<gene>
    <name evidence="10" type="ORF">DD902_14750</name>
</gene>
<dbReference type="GO" id="GO:0006508">
    <property type="term" value="P:proteolysis"/>
    <property type="evidence" value="ECO:0007669"/>
    <property type="project" value="UniProtKB-KW"/>
</dbReference>
<dbReference type="GO" id="GO:0070006">
    <property type="term" value="F:metalloaminopeptidase activity"/>
    <property type="evidence" value="ECO:0007669"/>
    <property type="project" value="InterPro"/>
</dbReference>